<protein>
    <recommendedName>
        <fullName evidence="4">OTU domain-containing protein</fullName>
    </recommendedName>
</protein>
<dbReference type="EMBL" id="JAKMXF010000301">
    <property type="protein sequence ID" value="KAI6651857.1"/>
    <property type="molecule type" value="Genomic_DNA"/>
</dbReference>
<feature type="compositionally biased region" description="Polar residues" evidence="1">
    <location>
        <begin position="525"/>
        <end position="534"/>
    </location>
</feature>
<evidence type="ECO:0008006" key="4">
    <source>
        <dbReference type="Google" id="ProtNLM"/>
    </source>
</evidence>
<organism evidence="2 3">
    <name type="scientific">Oopsacas minuta</name>
    <dbReference type="NCBI Taxonomy" id="111878"/>
    <lineage>
        <taxon>Eukaryota</taxon>
        <taxon>Metazoa</taxon>
        <taxon>Porifera</taxon>
        <taxon>Hexactinellida</taxon>
        <taxon>Hexasterophora</taxon>
        <taxon>Lyssacinosida</taxon>
        <taxon>Leucopsacidae</taxon>
        <taxon>Oopsacas</taxon>
    </lineage>
</organism>
<accession>A0AAV7JSA4</accession>
<dbReference type="AlphaFoldDB" id="A0AAV7JSA4"/>
<keyword evidence="3" id="KW-1185">Reference proteome</keyword>
<feature type="region of interest" description="Disordered" evidence="1">
    <location>
        <begin position="512"/>
        <end position="534"/>
    </location>
</feature>
<dbReference type="Proteomes" id="UP001165289">
    <property type="component" value="Unassembled WGS sequence"/>
</dbReference>
<evidence type="ECO:0000256" key="1">
    <source>
        <dbReference type="SAM" id="MobiDB-lite"/>
    </source>
</evidence>
<dbReference type="Gene3D" id="3.90.70.80">
    <property type="match status" value="1"/>
</dbReference>
<evidence type="ECO:0000313" key="2">
    <source>
        <dbReference type="EMBL" id="KAI6651857.1"/>
    </source>
</evidence>
<sequence length="534" mass="61335">MYGREVNYSLLLDHSNMFHFEEEEELNNLQLQTSSDEDDDDTFSPVLENSDGWIESLMELHPAPNYMHKKIFTRDNKHKNTYSMIGLTRTARRSDIVLNMLKAKKIHGTKKGGKYIGPMTVSKVTESHALVLKEGSDSKLGKYPLHLTRQYVPRSEAKSPKRKCTDVPTDVVTKKFKEMDFIEKHLFNLRVDELSHLDIHHLESDNPIITPITTEWQKEKCNLLEIQFQQPTDQHSTMAGRRTRDYEPWKCSSIERDGNCLFRCLSKLISGSQEYHAKIRGEICRYMQDTHILVDGNEYKAYWSDIQKLYEIDRATPIRLTKLTHTAVYLRPLQRQSVPLVCQVFNDKTVAALKTFKGSLGIGEGTIILTQTMRKWFKIINVRDRFSAIRLRNESRQPWTADCTSFTWLEEACQIISTSAWQGGGGHKLKLTKQTTGAFTVSTLNNVDAAKLLLADKDFDYILPAIFADEALEKFSAKPGKRRGGNFYIDVVDIMAADKFSRMLDCDKNCTTSENPAERSEFIDESTTQDTQEL</sequence>
<evidence type="ECO:0000313" key="3">
    <source>
        <dbReference type="Proteomes" id="UP001165289"/>
    </source>
</evidence>
<proteinExistence type="predicted"/>
<name>A0AAV7JSA4_9METZ</name>
<reference evidence="2 3" key="1">
    <citation type="journal article" date="2023" name="BMC Biol.">
        <title>The compact genome of the sponge Oopsacas minuta (Hexactinellida) is lacking key metazoan core genes.</title>
        <authorList>
            <person name="Santini S."/>
            <person name="Schenkelaars Q."/>
            <person name="Jourda C."/>
            <person name="Duchesne M."/>
            <person name="Belahbib H."/>
            <person name="Rocher C."/>
            <person name="Selva M."/>
            <person name="Riesgo A."/>
            <person name="Vervoort M."/>
            <person name="Leys S.P."/>
            <person name="Kodjabachian L."/>
            <person name="Le Bivic A."/>
            <person name="Borchiellini C."/>
            <person name="Claverie J.M."/>
            <person name="Renard E."/>
        </authorList>
    </citation>
    <scope>NUCLEOTIDE SEQUENCE [LARGE SCALE GENOMIC DNA]</scope>
    <source>
        <strain evidence="2">SPO-2</strain>
    </source>
</reference>
<comment type="caution">
    <text evidence="2">The sequence shown here is derived from an EMBL/GenBank/DDBJ whole genome shotgun (WGS) entry which is preliminary data.</text>
</comment>
<gene>
    <name evidence="2" type="ORF">LOD99_4736</name>
</gene>